<protein>
    <recommendedName>
        <fullName evidence="8">MFS transporter</fullName>
    </recommendedName>
</protein>
<comment type="caution">
    <text evidence="6">The sequence shown here is derived from an EMBL/GenBank/DDBJ whole genome shotgun (WGS) entry which is preliminary data.</text>
</comment>
<dbReference type="GO" id="GO:0005886">
    <property type="term" value="C:plasma membrane"/>
    <property type="evidence" value="ECO:0007669"/>
    <property type="project" value="UniProtKB-SubCell"/>
</dbReference>
<gene>
    <name evidence="6" type="ORF">AVM11_12025</name>
</gene>
<dbReference type="RefSeq" id="WP_070240726.1">
    <property type="nucleotide sequence ID" value="NZ_CP017578.1"/>
</dbReference>
<dbReference type="InterPro" id="IPR011701">
    <property type="entry name" value="MFS"/>
</dbReference>
<dbReference type="Gene3D" id="1.20.1250.20">
    <property type="entry name" value="MFS general substrate transporter like domains"/>
    <property type="match status" value="1"/>
</dbReference>
<reference evidence="6" key="1">
    <citation type="submission" date="2016-03" db="EMBL/GenBank/DDBJ databases">
        <title>Sphingomonas melonis TY, whole genome shotgun sequencing.</title>
        <authorList>
            <person name="Wang H."/>
            <person name="Zhu P."/>
        </authorList>
    </citation>
    <scope>NUCLEOTIDE SEQUENCE [LARGE SCALE GENOMIC DNA]</scope>
    <source>
        <strain evidence="6">TY</strain>
    </source>
</reference>
<keyword evidence="4" id="KW-1133">Transmembrane helix</keyword>
<accession>A0A175XYU4</accession>
<evidence type="ECO:0000313" key="7">
    <source>
        <dbReference type="Proteomes" id="UP000078460"/>
    </source>
</evidence>
<dbReference type="CDD" id="cd06173">
    <property type="entry name" value="MFS_MefA_like"/>
    <property type="match status" value="1"/>
</dbReference>
<evidence type="ECO:0000256" key="2">
    <source>
        <dbReference type="ARBA" id="ARBA00022475"/>
    </source>
</evidence>
<comment type="subcellular location">
    <subcellularLocation>
        <location evidence="1">Cell membrane</location>
        <topology evidence="1">Multi-pass membrane protein</topology>
    </subcellularLocation>
</comment>
<evidence type="ECO:0000256" key="4">
    <source>
        <dbReference type="ARBA" id="ARBA00022989"/>
    </source>
</evidence>
<dbReference type="PANTHER" id="PTHR23513:SF11">
    <property type="entry name" value="STAPHYLOFERRIN A TRANSPORTER"/>
    <property type="match status" value="1"/>
</dbReference>
<dbReference type="OrthoDB" id="9815525at2"/>
<evidence type="ECO:0000313" key="6">
    <source>
        <dbReference type="EMBL" id="KZB93587.1"/>
    </source>
</evidence>
<dbReference type="InterPro" id="IPR036259">
    <property type="entry name" value="MFS_trans_sf"/>
</dbReference>
<evidence type="ECO:0000256" key="3">
    <source>
        <dbReference type="ARBA" id="ARBA00022692"/>
    </source>
</evidence>
<dbReference type="STRING" id="621456.BJP26_14670"/>
<keyword evidence="7" id="KW-1185">Reference proteome</keyword>
<evidence type="ECO:0000256" key="5">
    <source>
        <dbReference type="ARBA" id="ARBA00023136"/>
    </source>
</evidence>
<dbReference type="Pfam" id="PF07690">
    <property type="entry name" value="MFS_1"/>
    <property type="match status" value="1"/>
</dbReference>
<evidence type="ECO:0000256" key="1">
    <source>
        <dbReference type="ARBA" id="ARBA00004651"/>
    </source>
</evidence>
<dbReference type="Proteomes" id="UP000078460">
    <property type="component" value="Unassembled WGS sequence"/>
</dbReference>
<keyword evidence="2" id="KW-1003">Cell membrane</keyword>
<sequence length="425" mass="45026">MAGAQITGALGSAFTRFGINLWIYNHTESISLFLVLNIAGALPSVVAAPFASYLLYRVPLRTLILLGNVAVMIGPAAIFLVALTGHHVVELGVATVLLSALVDTFAWPALSAVITLLAAGREEERTRINGWLESGDAASGIAGPVLGAFLYSIGGVPLLCGLDVLTVGVAIVATLIAVPLIPRPVGLARRRVSPVRVLVADARWVFDRPPMRRLLLLFAVCNGFLAVGAAVSTPFFLSFMTPRAFGIVETAGAAGLFVAGISVGALKWPEKPAERILLGWGSIAACLLAVSISVRFTPAIVVIQFVLFASIGFVNIASQGLWQSITPLHRQARVFVVRRMIARSTIPVFLAGAAPISDHIVVPFWRWLYREAASPSLWHSANETVQATLIFGCGLAIAAALIVFAPGLVRSFGRARLDTLNKGMP</sequence>
<dbReference type="AlphaFoldDB" id="A0A175XYU4"/>
<proteinExistence type="predicted"/>
<dbReference type="SUPFAM" id="SSF103473">
    <property type="entry name" value="MFS general substrate transporter"/>
    <property type="match status" value="1"/>
</dbReference>
<dbReference type="EMBL" id="LQCK02000068">
    <property type="protein sequence ID" value="KZB93587.1"/>
    <property type="molecule type" value="Genomic_DNA"/>
</dbReference>
<dbReference type="PANTHER" id="PTHR23513">
    <property type="entry name" value="INTEGRAL MEMBRANE EFFLUX PROTEIN-RELATED"/>
    <property type="match status" value="1"/>
</dbReference>
<keyword evidence="5" id="KW-0472">Membrane</keyword>
<organism evidence="6 7">
    <name type="scientific">Sphingomonas melonis TY</name>
    <dbReference type="NCBI Taxonomy" id="621456"/>
    <lineage>
        <taxon>Bacteria</taxon>
        <taxon>Pseudomonadati</taxon>
        <taxon>Pseudomonadota</taxon>
        <taxon>Alphaproteobacteria</taxon>
        <taxon>Sphingomonadales</taxon>
        <taxon>Sphingomonadaceae</taxon>
        <taxon>Sphingomonas</taxon>
    </lineage>
</organism>
<evidence type="ECO:0008006" key="8">
    <source>
        <dbReference type="Google" id="ProtNLM"/>
    </source>
</evidence>
<dbReference type="GO" id="GO:0022857">
    <property type="term" value="F:transmembrane transporter activity"/>
    <property type="evidence" value="ECO:0007669"/>
    <property type="project" value="InterPro"/>
</dbReference>
<keyword evidence="3" id="KW-0812">Transmembrane</keyword>
<name>A0A175XYU4_9SPHN</name>
<dbReference type="KEGG" id="smy:BJP26_14670"/>